<feature type="region of interest" description="Disordered" evidence="7">
    <location>
        <begin position="156"/>
        <end position="181"/>
    </location>
</feature>
<dbReference type="PROSITE" id="PS00108">
    <property type="entry name" value="PROTEIN_KINASE_ST"/>
    <property type="match status" value="1"/>
</dbReference>
<dbReference type="GO" id="GO:0004674">
    <property type="term" value="F:protein serine/threonine kinase activity"/>
    <property type="evidence" value="ECO:0007669"/>
    <property type="project" value="UniProtKB-KW"/>
</dbReference>
<keyword evidence="4" id="KW-0418">Kinase</keyword>
<keyword evidence="2" id="KW-0808">Transferase</keyword>
<evidence type="ECO:0000313" key="10">
    <source>
        <dbReference type="EMBL" id="GLC58253.1"/>
    </source>
</evidence>
<evidence type="ECO:0000256" key="2">
    <source>
        <dbReference type="ARBA" id="ARBA00022679"/>
    </source>
</evidence>
<keyword evidence="3 6" id="KW-0547">Nucleotide-binding</keyword>
<dbReference type="PROSITE" id="PS50011">
    <property type="entry name" value="PROTEIN_KINASE_DOM"/>
    <property type="match status" value="1"/>
</dbReference>
<evidence type="ECO:0000256" key="5">
    <source>
        <dbReference type="ARBA" id="ARBA00022840"/>
    </source>
</evidence>
<protein>
    <recommendedName>
        <fullName evidence="9">Protein kinase domain-containing protein</fullName>
    </recommendedName>
</protein>
<dbReference type="GO" id="GO:0005524">
    <property type="term" value="F:ATP binding"/>
    <property type="evidence" value="ECO:0007669"/>
    <property type="project" value="UniProtKB-UniRule"/>
</dbReference>
<evidence type="ECO:0000256" key="4">
    <source>
        <dbReference type="ARBA" id="ARBA00022777"/>
    </source>
</evidence>
<feature type="binding site" evidence="6">
    <location>
        <position position="1111"/>
    </location>
    <ligand>
        <name>ATP</name>
        <dbReference type="ChEBI" id="CHEBI:30616"/>
    </ligand>
</feature>
<feature type="chain" id="PRO_5040962289" description="Protein kinase domain-containing protein" evidence="8">
    <location>
        <begin position="18"/>
        <end position="1474"/>
    </location>
</feature>
<dbReference type="SUPFAM" id="SSF56112">
    <property type="entry name" value="Protein kinase-like (PK-like)"/>
    <property type="match status" value="1"/>
</dbReference>
<feature type="compositionally biased region" description="Gly residues" evidence="7">
    <location>
        <begin position="318"/>
        <end position="328"/>
    </location>
</feature>
<evidence type="ECO:0000313" key="11">
    <source>
        <dbReference type="Proteomes" id="UP001165080"/>
    </source>
</evidence>
<sequence length="1474" mass="147994">MVLLRFLSRLCASGAEATETCNKQTTYSAPLVCAVQAVEQPACGQHEFAVSSLHRLLSGLTGTSFQRIDGLLEALLRPEITGATVVEFYVVPEGEEDEDDLSLILLGSATPAAKHLEARTGANHLLPDLQQAAIFKQMCHEKAPIHAVVDRCSDFPHTAPAGPRPTPSSAASAAGSAPRNPRRMRVAAVPLLHGSKLAGALWLEHGAATAAACGGGGADAPPPPLLSDLRALHSLGFACSMCMLGPEGSHAAWLAAAMARLGASDCMSALTAHLCVAVATHVRRRYVLESNVTAALVPPGPEAPVALLLQPSAPSAEGRGGTGAGGGSASQLPHSYGNGQHQPNGGGSVHAGGFGAAGMEMARSGEGLVDRRGGSGGGGRLSVVCRSPPVGRPTSSNVMLFAAQQLGGATAPTGTAAGATGVGQPAQELGGSLSAAASKRRLRALAGTPTGGLPRDPHAALFHARFSLDLSPRTRGVGAPADISRSPSLGPCAGVTATASSRSIIVPLNHNQNATANGDSCGTPQAAAAAAVAAAAYCSGTPTLQARAFPLHRTLLLAHWQQQQQQHHSQPQQGRQPARMGGGAGAVASAPETGARGITAAAGVQSISAPAVSGVIEDTQLHVQNVHKPSVDVCMLMGLTRKTANGMLGGGAATAAAVASGFRTSASATGMVGGGGSPPAPGGCAAATAGPGAGVGAGVPQSLVLLAMHLGEGAMLGLYLCFPRRLPGPLLEAVRASCQELLDKALAPVVRAKLTDPAIAPEYETLCCASPGSYAVVRSPSCGSQMMQPTLLPPALSAAYISTATCSDLGVAVAMAAVGGAEAAAGAGGAAATPPELLSGELSTADMEVLLALQAQQQAAQAQGQGRGGGGGGQGAAGLADLSVKRGSTTTRRSGQDRALAAASFVRRSITAANAAAGAPAARAVHFPSPQSPRSTGTHERRALTASSLGPLAVGGGGGAAAAAGAATGGGECVEPLNLSQLLQSNPTDLLTPAARTGSLRSLGGVEPGLVAGGGGGGGGLGGGGGGGNFTAASIITVLGVDNAASARQQLDLLVSSIHATISTDPAAGGGGVSSSPLDDLDALELGDVLGQGGGGTVFKGRLGTLDVAVKLMELPKVDATTDAAAAAAGPRKQPAVQGSPQTAGGAGGGGGSGGAGGTPTEAELAAVDKLCLNARREMLRNATELAVQSRVSHPNIVQIYATYNDVVMVSKKGPPGCPGSTYRLYPAVLNSAGPGEDANGRERRHVPCVAAAFELCDCGSLGSALAARTFPKAAYRERERDADGAFPLRPQLVVDMKGVYMTLLDVALALRHLHSLNLVHRDIKPANLLLKSNPRDHRGFTVKLADFGFVLHLSEAADDGSRYAIADQACGTVTHMAPEALLAKAKIDASVDVYAFGILMWEMFSGGVRPFPRLQPDKIPRAVYRGARPTFSDEVPSAYRNLALACWSTDPHRRPRASDVVSLLNGLLQELEA</sequence>
<dbReference type="PANTHER" id="PTHR44329:SF214">
    <property type="entry name" value="PROTEIN KINASE DOMAIN-CONTAINING PROTEIN"/>
    <property type="match status" value="1"/>
</dbReference>
<accession>A0A9W6BU82</accession>
<feature type="region of interest" description="Disordered" evidence="7">
    <location>
        <begin position="1126"/>
        <end position="1161"/>
    </location>
</feature>
<keyword evidence="8" id="KW-0732">Signal</keyword>
<feature type="signal peptide" evidence="8">
    <location>
        <begin position="1"/>
        <end position="17"/>
    </location>
</feature>
<organism evidence="10 11">
    <name type="scientific">Pleodorina starrii</name>
    <dbReference type="NCBI Taxonomy" id="330485"/>
    <lineage>
        <taxon>Eukaryota</taxon>
        <taxon>Viridiplantae</taxon>
        <taxon>Chlorophyta</taxon>
        <taxon>core chlorophytes</taxon>
        <taxon>Chlorophyceae</taxon>
        <taxon>CS clade</taxon>
        <taxon>Chlamydomonadales</taxon>
        <taxon>Volvocaceae</taxon>
        <taxon>Pleodorina</taxon>
    </lineage>
</organism>
<dbReference type="InterPro" id="IPR011009">
    <property type="entry name" value="Kinase-like_dom_sf"/>
</dbReference>
<dbReference type="InterPro" id="IPR051681">
    <property type="entry name" value="Ser/Thr_Kinases-Pseudokinases"/>
</dbReference>
<feature type="region of interest" description="Disordered" evidence="7">
    <location>
        <begin position="312"/>
        <end position="355"/>
    </location>
</feature>
<feature type="compositionally biased region" description="Gly residues" evidence="7">
    <location>
        <begin position="1145"/>
        <end position="1158"/>
    </location>
</feature>
<dbReference type="EMBL" id="BRXU01000022">
    <property type="protein sequence ID" value="GLC58253.1"/>
    <property type="molecule type" value="Genomic_DNA"/>
</dbReference>
<evidence type="ECO:0000256" key="1">
    <source>
        <dbReference type="ARBA" id="ARBA00022527"/>
    </source>
</evidence>
<dbReference type="InterPro" id="IPR001245">
    <property type="entry name" value="Ser-Thr/Tyr_kinase_cat_dom"/>
</dbReference>
<feature type="region of interest" description="Disordered" evidence="7">
    <location>
        <begin position="919"/>
        <end position="942"/>
    </location>
</feature>
<dbReference type="PROSITE" id="PS00107">
    <property type="entry name" value="PROTEIN_KINASE_ATP"/>
    <property type="match status" value="1"/>
</dbReference>
<feature type="compositionally biased region" description="Gly residues" evidence="7">
    <location>
        <begin position="344"/>
        <end position="355"/>
    </location>
</feature>
<dbReference type="SMART" id="SM00220">
    <property type="entry name" value="S_TKc"/>
    <property type="match status" value="1"/>
</dbReference>
<feature type="region of interest" description="Disordered" evidence="7">
    <location>
        <begin position="560"/>
        <end position="590"/>
    </location>
</feature>
<evidence type="ECO:0000259" key="9">
    <source>
        <dbReference type="PROSITE" id="PS50011"/>
    </source>
</evidence>
<dbReference type="Proteomes" id="UP001165080">
    <property type="component" value="Unassembled WGS sequence"/>
</dbReference>
<feature type="region of interest" description="Disordered" evidence="7">
    <location>
        <begin position="367"/>
        <end position="389"/>
    </location>
</feature>
<dbReference type="PANTHER" id="PTHR44329">
    <property type="entry name" value="SERINE/THREONINE-PROTEIN KINASE TNNI3K-RELATED"/>
    <property type="match status" value="1"/>
</dbReference>
<feature type="compositionally biased region" description="Polar residues" evidence="7">
    <location>
        <begin position="331"/>
        <end position="343"/>
    </location>
</feature>
<dbReference type="Pfam" id="PF07714">
    <property type="entry name" value="PK_Tyr_Ser-Thr"/>
    <property type="match status" value="1"/>
</dbReference>
<feature type="domain" description="Protein kinase" evidence="9">
    <location>
        <begin position="1084"/>
        <end position="1469"/>
    </location>
</feature>
<dbReference type="InterPro" id="IPR008271">
    <property type="entry name" value="Ser/Thr_kinase_AS"/>
</dbReference>
<dbReference type="InterPro" id="IPR017441">
    <property type="entry name" value="Protein_kinase_ATP_BS"/>
</dbReference>
<proteinExistence type="predicted"/>
<reference evidence="10 11" key="1">
    <citation type="journal article" date="2023" name="Commun. Biol.">
        <title>Reorganization of the ancestral sex-determining regions during the evolution of trioecy in Pleodorina starrii.</title>
        <authorList>
            <person name="Takahashi K."/>
            <person name="Suzuki S."/>
            <person name="Kawai-Toyooka H."/>
            <person name="Yamamoto K."/>
            <person name="Hamaji T."/>
            <person name="Ootsuki R."/>
            <person name="Yamaguchi H."/>
            <person name="Kawachi M."/>
            <person name="Higashiyama T."/>
            <person name="Nozaki H."/>
        </authorList>
    </citation>
    <scope>NUCLEOTIDE SEQUENCE [LARGE SCALE GENOMIC DNA]</scope>
    <source>
        <strain evidence="10 11">NIES-4479</strain>
    </source>
</reference>
<keyword evidence="11" id="KW-1185">Reference proteome</keyword>
<comment type="caution">
    <text evidence="10">The sequence shown here is derived from an EMBL/GenBank/DDBJ whole genome shotgun (WGS) entry which is preliminary data.</text>
</comment>
<evidence type="ECO:0000256" key="6">
    <source>
        <dbReference type="PROSITE-ProRule" id="PRU10141"/>
    </source>
</evidence>
<feature type="compositionally biased region" description="Low complexity" evidence="7">
    <location>
        <begin position="167"/>
        <end position="179"/>
    </location>
</feature>
<name>A0A9W6BU82_9CHLO</name>
<evidence type="ECO:0000256" key="8">
    <source>
        <dbReference type="SAM" id="SignalP"/>
    </source>
</evidence>
<gene>
    <name evidence="10" type="primary">PLEST005464</name>
    <name evidence="10" type="ORF">PLESTB_001338100</name>
</gene>
<evidence type="ECO:0000256" key="7">
    <source>
        <dbReference type="SAM" id="MobiDB-lite"/>
    </source>
</evidence>
<dbReference type="Gene3D" id="1.10.510.10">
    <property type="entry name" value="Transferase(Phosphotransferase) domain 1"/>
    <property type="match status" value="1"/>
</dbReference>
<dbReference type="InterPro" id="IPR000719">
    <property type="entry name" value="Prot_kinase_dom"/>
</dbReference>
<keyword evidence="5 6" id="KW-0067">ATP-binding</keyword>
<keyword evidence="1" id="KW-0723">Serine/threonine-protein kinase</keyword>
<evidence type="ECO:0000256" key="3">
    <source>
        <dbReference type="ARBA" id="ARBA00022741"/>
    </source>
</evidence>
<feature type="compositionally biased region" description="Low complexity" evidence="7">
    <location>
        <begin position="560"/>
        <end position="576"/>
    </location>
</feature>